<sequence>MKRILCLVKRAVMKNKKDQNKIVDDVTKAISGLNVKAKAQTKATQNWNLLRQMTLKKTVGCTINGMYK</sequence>
<name>A0A0P1AMI0_PLAHL</name>
<dbReference type="AlphaFoldDB" id="A0A0P1AMI0"/>
<evidence type="ECO:0000313" key="1">
    <source>
        <dbReference type="EMBL" id="CEG42572.1"/>
    </source>
</evidence>
<dbReference type="EMBL" id="CCYD01000645">
    <property type="protein sequence ID" value="CEG42572.1"/>
    <property type="molecule type" value="Genomic_DNA"/>
</dbReference>
<dbReference type="RefSeq" id="XP_024578941.1">
    <property type="nucleotide sequence ID" value="XM_024728466.1"/>
</dbReference>
<dbReference type="GeneID" id="36407889"/>
<organism evidence="1 2">
    <name type="scientific">Plasmopara halstedii</name>
    <name type="common">Downy mildew of sunflower</name>
    <dbReference type="NCBI Taxonomy" id="4781"/>
    <lineage>
        <taxon>Eukaryota</taxon>
        <taxon>Sar</taxon>
        <taxon>Stramenopiles</taxon>
        <taxon>Oomycota</taxon>
        <taxon>Peronosporomycetes</taxon>
        <taxon>Peronosporales</taxon>
        <taxon>Peronosporaceae</taxon>
        <taxon>Plasmopara</taxon>
    </lineage>
</organism>
<evidence type="ECO:0000313" key="2">
    <source>
        <dbReference type="Proteomes" id="UP000054928"/>
    </source>
</evidence>
<reference evidence="2" key="1">
    <citation type="submission" date="2014-09" db="EMBL/GenBank/DDBJ databases">
        <authorList>
            <person name="Sharma Rahul"/>
            <person name="Thines Marco"/>
        </authorList>
    </citation>
    <scope>NUCLEOTIDE SEQUENCE [LARGE SCALE GENOMIC DNA]</scope>
</reference>
<keyword evidence="2" id="KW-1185">Reference proteome</keyword>
<protein>
    <submittedName>
        <fullName evidence="1">Uncharacterized protein</fullName>
    </submittedName>
</protein>
<dbReference type="Proteomes" id="UP000054928">
    <property type="component" value="Unassembled WGS sequence"/>
</dbReference>
<proteinExistence type="predicted"/>
<accession>A0A0P1AMI0</accession>